<protein>
    <submittedName>
        <fullName evidence="1">Mitochondrial enolase superfamily member 1</fullName>
    </submittedName>
</protein>
<comment type="caution">
    <text evidence="1">The sequence shown here is derived from an EMBL/GenBank/DDBJ whole genome shotgun (WGS) entry which is preliminary data.</text>
</comment>
<dbReference type="Proteomes" id="UP001623348">
    <property type="component" value="Unassembled WGS sequence"/>
</dbReference>
<accession>A0ABC9VTQ2</accession>
<dbReference type="AlphaFoldDB" id="A0ABC9VTQ2"/>
<reference evidence="1 2" key="1">
    <citation type="submission" date="2024-06" db="EMBL/GenBank/DDBJ databases">
        <title>The draft genome of Grus japonensis, version 3.</title>
        <authorList>
            <person name="Nabeshima K."/>
            <person name="Suzuki S."/>
            <person name="Onuma M."/>
        </authorList>
    </citation>
    <scope>NUCLEOTIDE SEQUENCE [LARGE SCALE GENOMIC DNA]</scope>
    <source>
        <strain evidence="1 2">451A</strain>
    </source>
</reference>
<proteinExistence type="predicted"/>
<evidence type="ECO:0000313" key="1">
    <source>
        <dbReference type="EMBL" id="GAB0176188.1"/>
    </source>
</evidence>
<sequence length="252" mass="28783">MLRHMQYREVTQDRQAGFIKGESCLTNLVAFYDGLITAVDKGRAMDVIYLDFCKAFDTVPHNILLSKLEKYGFDEWTVQWMRNWLDGCIQRVVVNGLMSSGIECTLNKLADDIKLSGAVDMPEGQDAIQRDLDKLEKWAHVNLMRFDKAKYKVLHMGRGNPWYQYRLGDEGIENSPAEKDLGVLVDEKLDMSQQCALAAQKANRILGCIKNSVTSRSREVILPLYSALVIPHLEYCIQIWGPQYGKDMDLLQ</sequence>
<name>A0ABC9VTQ2_GRUJA</name>
<gene>
    <name evidence="1" type="ORF">GRJ2_000084000</name>
</gene>
<organism evidence="1 2">
    <name type="scientific">Grus japonensis</name>
    <name type="common">Japanese crane</name>
    <name type="synonym">Red-crowned crane</name>
    <dbReference type="NCBI Taxonomy" id="30415"/>
    <lineage>
        <taxon>Eukaryota</taxon>
        <taxon>Metazoa</taxon>
        <taxon>Chordata</taxon>
        <taxon>Craniata</taxon>
        <taxon>Vertebrata</taxon>
        <taxon>Euteleostomi</taxon>
        <taxon>Archelosauria</taxon>
        <taxon>Archosauria</taxon>
        <taxon>Dinosauria</taxon>
        <taxon>Saurischia</taxon>
        <taxon>Theropoda</taxon>
        <taxon>Coelurosauria</taxon>
        <taxon>Aves</taxon>
        <taxon>Neognathae</taxon>
        <taxon>Neoaves</taxon>
        <taxon>Gruiformes</taxon>
        <taxon>Gruidae</taxon>
        <taxon>Grus</taxon>
    </lineage>
</organism>
<dbReference type="EMBL" id="BAAFJT010000001">
    <property type="protein sequence ID" value="GAB0176188.1"/>
    <property type="molecule type" value="Genomic_DNA"/>
</dbReference>
<dbReference type="PANTHER" id="PTHR33332">
    <property type="entry name" value="REVERSE TRANSCRIPTASE DOMAIN-CONTAINING PROTEIN"/>
    <property type="match status" value="1"/>
</dbReference>
<evidence type="ECO:0000313" key="2">
    <source>
        <dbReference type="Proteomes" id="UP001623348"/>
    </source>
</evidence>
<keyword evidence="2" id="KW-1185">Reference proteome</keyword>